<reference evidence="3 4" key="1">
    <citation type="journal article" date="2018" name="Int. J. Syst. Evol. Microbiol.">
        <title>Epidermidibacterium keratini gen. nov., sp. nov., a member of the family Sporichthyaceae, isolated from keratin epidermis.</title>
        <authorList>
            <person name="Lee D.G."/>
            <person name="Trujillo M.E."/>
            <person name="Kang S."/>
            <person name="Nam J.J."/>
            <person name="Kim Y.J."/>
        </authorList>
    </citation>
    <scope>NUCLEOTIDE SEQUENCE [LARGE SCALE GENOMIC DNA]</scope>
    <source>
        <strain evidence="3 4">EPI-7</strain>
    </source>
</reference>
<gene>
    <name evidence="3" type="ORF">EK0264_16110</name>
</gene>
<dbReference type="AlphaFoldDB" id="A0A7L4YRR2"/>
<proteinExistence type="predicted"/>
<evidence type="ECO:0000313" key="3">
    <source>
        <dbReference type="EMBL" id="QHC01663.1"/>
    </source>
</evidence>
<keyword evidence="3" id="KW-0560">Oxidoreductase</keyword>
<dbReference type="Gene3D" id="3.20.20.30">
    <property type="entry name" value="Luciferase-like domain"/>
    <property type="match status" value="1"/>
</dbReference>
<dbReference type="InterPro" id="IPR050766">
    <property type="entry name" value="Bact_Lucif_Oxidored"/>
</dbReference>
<dbReference type="KEGG" id="eke:EK0264_16110"/>
<dbReference type="InterPro" id="IPR011251">
    <property type="entry name" value="Luciferase-like_dom"/>
</dbReference>
<dbReference type="InParanoid" id="A0A7L4YRR2"/>
<comment type="similarity">
    <text evidence="1">To bacterial alkanal monooxygenase alpha and beta chains.</text>
</comment>
<dbReference type="NCBIfam" id="TIGR03558">
    <property type="entry name" value="oxido_grp_1"/>
    <property type="match status" value="1"/>
</dbReference>
<dbReference type="Proteomes" id="UP000463857">
    <property type="component" value="Chromosome"/>
</dbReference>
<dbReference type="PANTHER" id="PTHR30137:SF6">
    <property type="entry name" value="LUCIFERASE-LIKE MONOOXYGENASE"/>
    <property type="match status" value="1"/>
</dbReference>
<keyword evidence="4" id="KW-1185">Reference proteome</keyword>
<dbReference type="Pfam" id="PF00296">
    <property type="entry name" value="Bac_luciferase"/>
    <property type="match status" value="1"/>
</dbReference>
<organism evidence="3 4">
    <name type="scientific">Epidermidibacterium keratini</name>
    <dbReference type="NCBI Taxonomy" id="1891644"/>
    <lineage>
        <taxon>Bacteria</taxon>
        <taxon>Bacillati</taxon>
        <taxon>Actinomycetota</taxon>
        <taxon>Actinomycetes</taxon>
        <taxon>Sporichthyales</taxon>
        <taxon>Sporichthyaceae</taxon>
        <taxon>Epidermidibacterium</taxon>
    </lineage>
</organism>
<evidence type="ECO:0000259" key="2">
    <source>
        <dbReference type="Pfam" id="PF00296"/>
    </source>
</evidence>
<accession>A0A7L4YRR2</accession>
<dbReference type="EMBL" id="CP047156">
    <property type="protein sequence ID" value="QHC01663.1"/>
    <property type="molecule type" value="Genomic_DNA"/>
</dbReference>
<dbReference type="CDD" id="cd00347">
    <property type="entry name" value="Flavin_utilizing_monoxygenases"/>
    <property type="match status" value="1"/>
</dbReference>
<evidence type="ECO:0000256" key="1">
    <source>
        <dbReference type="ARBA" id="ARBA00007789"/>
    </source>
</evidence>
<dbReference type="InterPro" id="IPR036661">
    <property type="entry name" value="Luciferase-like_sf"/>
</dbReference>
<dbReference type="GO" id="GO:0016705">
    <property type="term" value="F:oxidoreductase activity, acting on paired donors, with incorporation or reduction of molecular oxygen"/>
    <property type="evidence" value="ECO:0007669"/>
    <property type="project" value="InterPro"/>
</dbReference>
<sequence>MVKADLPLAILDFVAITGDATPKETIEATIEVAKHADRLGYHRYWVPEHHNHLGLAFTSSDVMITRLLDATDKIRVGAAGVMLPNHAPLKVAEDFRTLEVMFPGRIDLGLGRAPGTDGLTAHALRNGQTHENFGEQAGELFAFLHDAFPDEHPYSRVVAAPRPAGAPDIFMLGSSDYGPRFAAVNGLIAVFAHHMSPQYAAPLLRQYREQFQPGPYLDAPYSIVSALAFATDDPELADAALATWMLFKDNLTAGKRGPRASLTEALDYTRTDEFAARKPSNEKLLFVGKPDDVGARLHELAAECQVDELAVISPLGEQQPRLESFTAIGRQFGL</sequence>
<dbReference type="GO" id="GO:0005829">
    <property type="term" value="C:cytosol"/>
    <property type="evidence" value="ECO:0007669"/>
    <property type="project" value="TreeGrafter"/>
</dbReference>
<feature type="domain" description="Luciferase-like" evidence="2">
    <location>
        <begin position="12"/>
        <end position="301"/>
    </location>
</feature>
<dbReference type="OrthoDB" id="9780518at2"/>
<dbReference type="SUPFAM" id="SSF51679">
    <property type="entry name" value="Bacterial luciferase-like"/>
    <property type="match status" value="1"/>
</dbReference>
<evidence type="ECO:0000313" key="4">
    <source>
        <dbReference type="Proteomes" id="UP000463857"/>
    </source>
</evidence>
<name>A0A7L4YRR2_9ACTN</name>
<dbReference type="PANTHER" id="PTHR30137">
    <property type="entry name" value="LUCIFERASE-LIKE MONOOXYGENASE"/>
    <property type="match status" value="1"/>
</dbReference>
<dbReference type="InterPro" id="IPR019949">
    <property type="entry name" value="CmoO-like"/>
</dbReference>
<protein>
    <submittedName>
        <fullName evidence="3">MsnO8 family LLM class oxidoreductase</fullName>
        <ecNumber evidence="3">1.-.-.-</ecNumber>
    </submittedName>
</protein>
<dbReference type="EC" id="1.-.-.-" evidence="3"/>
<dbReference type="RefSeq" id="WP_159546798.1">
    <property type="nucleotide sequence ID" value="NZ_CP047156.1"/>
</dbReference>